<name>A0A8H8CGW3_PSICU</name>
<feature type="domain" description="EamA" evidence="7">
    <location>
        <begin position="142"/>
        <end position="266"/>
    </location>
</feature>
<feature type="region of interest" description="Disordered" evidence="5">
    <location>
        <begin position="276"/>
        <end position="300"/>
    </location>
</feature>
<evidence type="ECO:0000313" key="8">
    <source>
        <dbReference type="EMBL" id="KAG5164374.1"/>
    </source>
</evidence>
<reference evidence="8" key="1">
    <citation type="submission" date="2021-02" db="EMBL/GenBank/DDBJ databases">
        <title>Psilocybe cubensis genome.</title>
        <authorList>
            <person name="Mckernan K.J."/>
            <person name="Crawford S."/>
            <person name="Trippe A."/>
            <person name="Kane L.T."/>
            <person name="Mclaughlin S."/>
        </authorList>
    </citation>
    <scope>NUCLEOTIDE SEQUENCE [LARGE SCALE GENOMIC DNA]</scope>
    <source>
        <strain evidence="8">MGC-MH-2018</strain>
    </source>
</reference>
<proteinExistence type="predicted"/>
<evidence type="ECO:0000256" key="5">
    <source>
        <dbReference type="SAM" id="MobiDB-lite"/>
    </source>
</evidence>
<dbReference type="Pfam" id="PF00892">
    <property type="entry name" value="EamA"/>
    <property type="match status" value="1"/>
</dbReference>
<dbReference type="InterPro" id="IPR037185">
    <property type="entry name" value="EmrE-like"/>
</dbReference>
<evidence type="ECO:0000256" key="1">
    <source>
        <dbReference type="ARBA" id="ARBA00004141"/>
    </source>
</evidence>
<evidence type="ECO:0000256" key="4">
    <source>
        <dbReference type="ARBA" id="ARBA00023136"/>
    </source>
</evidence>
<evidence type="ECO:0000256" key="6">
    <source>
        <dbReference type="SAM" id="Phobius"/>
    </source>
</evidence>
<keyword evidence="4 6" id="KW-0472">Membrane</keyword>
<comment type="caution">
    <text evidence="8">The sequence shown here is derived from an EMBL/GenBank/DDBJ whole genome shotgun (WGS) entry which is preliminary data.</text>
</comment>
<organism evidence="8">
    <name type="scientific">Psilocybe cubensis</name>
    <name type="common">Psychedelic mushroom</name>
    <name type="synonym">Stropharia cubensis</name>
    <dbReference type="NCBI Taxonomy" id="181762"/>
    <lineage>
        <taxon>Eukaryota</taxon>
        <taxon>Fungi</taxon>
        <taxon>Dikarya</taxon>
        <taxon>Basidiomycota</taxon>
        <taxon>Agaricomycotina</taxon>
        <taxon>Agaricomycetes</taxon>
        <taxon>Agaricomycetidae</taxon>
        <taxon>Agaricales</taxon>
        <taxon>Agaricineae</taxon>
        <taxon>Strophariaceae</taxon>
        <taxon>Psilocybe</taxon>
    </lineage>
</organism>
<keyword evidence="2 6" id="KW-0812">Transmembrane</keyword>
<dbReference type="AlphaFoldDB" id="A0A8H8CGW3"/>
<accession>A0A8H8CGW3</accession>
<feature type="transmembrane region" description="Helical" evidence="6">
    <location>
        <begin position="195"/>
        <end position="215"/>
    </location>
</feature>
<feature type="transmembrane region" description="Helical" evidence="6">
    <location>
        <begin position="132"/>
        <end position="152"/>
    </location>
</feature>
<dbReference type="PANTHER" id="PTHR22911:SF6">
    <property type="entry name" value="SOLUTE CARRIER FAMILY 35 MEMBER G1"/>
    <property type="match status" value="1"/>
</dbReference>
<feature type="transmembrane region" description="Helical" evidence="6">
    <location>
        <begin position="93"/>
        <end position="112"/>
    </location>
</feature>
<feature type="transmembrane region" description="Helical" evidence="6">
    <location>
        <begin position="227"/>
        <end position="244"/>
    </location>
</feature>
<sequence length="300" mass="33194">MFNVRTGNYFYMLHDIHALGKNSRPTAGSQRSSIMVANARNWRIYWSLWDLLLPAVPISVRRHRFDVSVANHDDSCWCHLFEGEIHYSTGGSWMAYEVVSLVGVVLIARPTFIFGDSAHSHEPNGTTPSERLLAVGVSLVGVLGATLAYISIRSIGKRAHTMHIMVYFALQCVVGSTIGMIVTKTPVVIPTQIEWLSLLFMIGVFGFAAQIFLTLGFQREAVGRGTLALYTQIIFASFLEYIVFHTTPSRLSIFGILLIMGSAIYIALTKKPNSPELNSISQPDDEELGRSLLSPNSDTP</sequence>
<comment type="subcellular location">
    <subcellularLocation>
        <location evidence="1">Membrane</location>
        <topology evidence="1">Multi-pass membrane protein</topology>
    </subcellularLocation>
</comment>
<dbReference type="PANTHER" id="PTHR22911">
    <property type="entry name" value="ACYL-MALONYL CONDENSING ENZYME-RELATED"/>
    <property type="match status" value="1"/>
</dbReference>
<dbReference type="GO" id="GO:0016020">
    <property type="term" value="C:membrane"/>
    <property type="evidence" value="ECO:0007669"/>
    <property type="project" value="UniProtKB-SubCell"/>
</dbReference>
<dbReference type="InterPro" id="IPR000620">
    <property type="entry name" value="EamA_dom"/>
</dbReference>
<dbReference type="EMBL" id="JAFIQS010000012">
    <property type="protein sequence ID" value="KAG5164374.1"/>
    <property type="molecule type" value="Genomic_DNA"/>
</dbReference>
<protein>
    <recommendedName>
        <fullName evidence="7">EamA domain-containing protein</fullName>
    </recommendedName>
</protein>
<gene>
    <name evidence="8" type="ORF">JR316_010880</name>
</gene>
<dbReference type="SUPFAM" id="SSF103481">
    <property type="entry name" value="Multidrug resistance efflux transporter EmrE"/>
    <property type="match status" value="1"/>
</dbReference>
<evidence type="ECO:0000256" key="3">
    <source>
        <dbReference type="ARBA" id="ARBA00022989"/>
    </source>
</evidence>
<feature type="transmembrane region" description="Helical" evidence="6">
    <location>
        <begin position="250"/>
        <end position="268"/>
    </location>
</feature>
<feature type="transmembrane region" description="Helical" evidence="6">
    <location>
        <begin position="164"/>
        <end position="183"/>
    </location>
</feature>
<evidence type="ECO:0000256" key="2">
    <source>
        <dbReference type="ARBA" id="ARBA00022692"/>
    </source>
</evidence>
<evidence type="ECO:0000259" key="7">
    <source>
        <dbReference type="Pfam" id="PF00892"/>
    </source>
</evidence>
<keyword evidence="3 6" id="KW-1133">Transmembrane helix</keyword>